<organism evidence="1 2">
    <name type="scientific">Drosophila willistoni</name>
    <name type="common">Fruit fly</name>
    <dbReference type="NCBI Taxonomy" id="7260"/>
    <lineage>
        <taxon>Eukaryota</taxon>
        <taxon>Metazoa</taxon>
        <taxon>Ecdysozoa</taxon>
        <taxon>Arthropoda</taxon>
        <taxon>Hexapoda</taxon>
        <taxon>Insecta</taxon>
        <taxon>Pterygota</taxon>
        <taxon>Neoptera</taxon>
        <taxon>Endopterygota</taxon>
        <taxon>Diptera</taxon>
        <taxon>Brachycera</taxon>
        <taxon>Muscomorpha</taxon>
        <taxon>Ephydroidea</taxon>
        <taxon>Drosophilidae</taxon>
        <taxon>Drosophila</taxon>
        <taxon>Sophophora</taxon>
    </lineage>
</organism>
<sequence>MAVRAVGPGPGAYMLPPVLGYDRHDTRKQRMPQYSFGVRTNASGRFVGPGPGAYMVDKMTRYGKGGGLEYSMAPRTPTTDKRFGPGPAAHDVHLKPFFTGTNAPSYSMGLRYNYDMKKHGPGPNAYRFDINPVKPAAPSYSMGLQTKRNRKHDSPGPAAYVPGDLNVHLQRAPQYTMTPRGGKISKTLGPGPNYYDLMYYRPGKKGNSYSFGIRHSPFAPPMIVNCDNA</sequence>
<evidence type="ECO:0008006" key="3">
    <source>
        <dbReference type="Google" id="ProtNLM"/>
    </source>
</evidence>
<dbReference type="OrthoDB" id="429991at2759"/>
<dbReference type="Pfam" id="PF07004">
    <property type="entry name" value="SHIPPO-rpt"/>
    <property type="match status" value="6"/>
</dbReference>
<dbReference type="Proteomes" id="UP000007798">
    <property type="component" value="Unassembled WGS sequence"/>
</dbReference>
<dbReference type="InParanoid" id="B4NLF9"/>
<reference evidence="1 2" key="1">
    <citation type="journal article" date="2007" name="Nature">
        <title>Evolution of genes and genomes on the Drosophila phylogeny.</title>
        <authorList>
            <consortium name="Drosophila 12 Genomes Consortium"/>
            <person name="Clark A.G."/>
            <person name="Eisen M.B."/>
            <person name="Smith D.R."/>
            <person name="Bergman C.M."/>
            <person name="Oliver B."/>
            <person name="Markow T.A."/>
            <person name="Kaufman T.C."/>
            <person name="Kellis M."/>
            <person name="Gelbart W."/>
            <person name="Iyer V.N."/>
            <person name="Pollard D.A."/>
            <person name="Sackton T.B."/>
            <person name="Larracuente A.M."/>
            <person name="Singh N.D."/>
            <person name="Abad J.P."/>
            <person name="Abt D.N."/>
            <person name="Adryan B."/>
            <person name="Aguade M."/>
            <person name="Akashi H."/>
            <person name="Anderson W.W."/>
            <person name="Aquadro C.F."/>
            <person name="Ardell D.H."/>
            <person name="Arguello R."/>
            <person name="Artieri C.G."/>
            <person name="Barbash D.A."/>
            <person name="Barker D."/>
            <person name="Barsanti P."/>
            <person name="Batterham P."/>
            <person name="Batzoglou S."/>
            <person name="Begun D."/>
            <person name="Bhutkar A."/>
            <person name="Blanco E."/>
            <person name="Bosak S.A."/>
            <person name="Bradley R.K."/>
            <person name="Brand A.D."/>
            <person name="Brent M.R."/>
            <person name="Brooks A.N."/>
            <person name="Brown R.H."/>
            <person name="Butlin R.K."/>
            <person name="Caggese C."/>
            <person name="Calvi B.R."/>
            <person name="Bernardo de Carvalho A."/>
            <person name="Caspi A."/>
            <person name="Castrezana S."/>
            <person name="Celniker S.E."/>
            <person name="Chang J.L."/>
            <person name="Chapple C."/>
            <person name="Chatterji S."/>
            <person name="Chinwalla A."/>
            <person name="Civetta A."/>
            <person name="Clifton S.W."/>
            <person name="Comeron J.M."/>
            <person name="Costello J.C."/>
            <person name="Coyne J.A."/>
            <person name="Daub J."/>
            <person name="David R.G."/>
            <person name="Delcher A.L."/>
            <person name="Delehaunty K."/>
            <person name="Do C.B."/>
            <person name="Ebling H."/>
            <person name="Edwards K."/>
            <person name="Eickbush T."/>
            <person name="Evans J.D."/>
            <person name="Filipski A."/>
            <person name="Findeiss S."/>
            <person name="Freyhult E."/>
            <person name="Fulton L."/>
            <person name="Fulton R."/>
            <person name="Garcia A.C."/>
            <person name="Gardiner A."/>
            <person name="Garfield D.A."/>
            <person name="Garvin B.E."/>
            <person name="Gibson G."/>
            <person name="Gilbert D."/>
            <person name="Gnerre S."/>
            <person name="Godfrey J."/>
            <person name="Good R."/>
            <person name="Gotea V."/>
            <person name="Gravely B."/>
            <person name="Greenberg A.J."/>
            <person name="Griffiths-Jones S."/>
            <person name="Gross S."/>
            <person name="Guigo R."/>
            <person name="Gustafson E.A."/>
            <person name="Haerty W."/>
            <person name="Hahn M.W."/>
            <person name="Halligan D.L."/>
            <person name="Halpern A.L."/>
            <person name="Halter G.M."/>
            <person name="Han M.V."/>
            <person name="Heger A."/>
            <person name="Hillier L."/>
            <person name="Hinrichs A.S."/>
            <person name="Holmes I."/>
            <person name="Hoskins R.A."/>
            <person name="Hubisz M.J."/>
            <person name="Hultmark D."/>
            <person name="Huntley M.A."/>
            <person name="Jaffe D.B."/>
            <person name="Jagadeeshan S."/>
            <person name="Jeck W.R."/>
            <person name="Johnson J."/>
            <person name="Jones C.D."/>
            <person name="Jordan W.C."/>
            <person name="Karpen G.H."/>
            <person name="Kataoka E."/>
            <person name="Keightley P.D."/>
            <person name="Kheradpour P."/>
            <person name="Kirkness E.F."/>
            <person name="Koerich L.B."/>
            <person name="Kristiansen K."/>
            <person name="Kudrna D."/>
            <person name="Kulathinal R.J."/>
            <person name="Kumar S."/>
            <person name="Kwok R."/>
            <person name="Lander E."/>
            <person name="Langley C.H."/>
            <person name="Lapoint R."/>
            <person name="Lazzaro B.P."/>
            <person name="Lee S.J."/>
            <person name="Levesque L."/>
            <person name="Li R."/>
            <person name="Lin C.F."/>
            <person name="Lin M.F."/>
            <person name="Lindblad-Toh K."/>
            <person name="Llopart A."/>
            <person name="Long M."/>
            <person name="Low L."/>
            <person name="Lozovsky E."/>
            <person name="Lu J."/>
            <person name="Luo M."/>
            <person name="Machado C.A."/>
            <person name="Makalowski W."/>
            <person name="Marzo M."/>
            <person name="Matsuda M."/>
            <person name="Matzkin L."/>
            <person name="McAllister B."/>
            <person name="McBride C.S."/>
            <person name="McKernan B."/>
            <person name="McKernan K."/>
            <person name="Mendez-Lago M."/>
            <person name="Minx P."/>
            <person name="Mollenhauer M.U."/>
            <person name="Montooth K."/>
            <person name="Mount S.M."/>
            <person name="Mu X."/>
            <person name="Myers E."/>
            <person name="Negre B."/>
            <person name="Newfeld S."/>
            <person name="Nielsen R."/>
            <person name="Noor M.A."/>
            <person name="O'Grady P."/>
            <person name="Pachter L."/>
            <person name="Papaceit M."/>
            <person name="Parisi M.J."/>
            <person name="Parisi M."/>
            <person name="Parts L."/>
            <person name="Pedersen J.S."/>
            <person name="Pesole G."/>
            <person name="Phillippy A.M."/>
            <person name="Ponting C.P."/>
            <person name="Pop M."/>
            <person name="Porcelli D."/>
            <person name="Powell J.R."/>
            <person name="Prohaska S."/>
            <person name="Pruitt K."/>
            <person name="Puig M."/>
            <person name="Quesneville H."/>
            <person name="Ram K.R."/>
            <person name="Rand D."/>
            <person name="Rasmussen M.D."/>
            <person name="Reed L.K."/>
            <person name="Reenan R."/>
            <person name="Reily A."/>
            <person name="Remington K.A."/>
            <person name="Rieger T.T."/>
            <person name="Ritchie M.G."/>
            <person name="Robin C."/>
            <person name="Rogers Y.H."/>
            <person name="Rohde C."/>
            <person name="Rozas J."/>
            <person name="Rubenfield M.J."/>
            <person name="Ruiz A."/>
            <person name="Russo S."/>
            <person name="Salzberg S.L."/>
            <person name="Sanchez-Gracia A."/>
            <person name="Saranga D.J."/>
            <person name="Sato H."/>
            <person name="Schaeffer S.W."/>
            <person name="Schatz M.C."/>
            <person name="Schlenke T."/>
            <person name="Schwartz R."/>
            <person name="Segarra C."/>
            <person name="Singh R.S."/>
            <person name="Sirot L."/>
            <person name="Sirota M."/>
            <person name="Sisneros N.B."/>
            <person name="Smith C.D."/>
            <person name="Smith T.F."/>
            <person name="Spieth J."/>
            <person name="Stage D.E."/>
            <person name="Stark A."/>
            <person name="Stephan W."/>
            <person name="Strausberg R.L."/>
            <person name="Strempel S."/>
            <person name="Sturgill D."/>
            <person name="Sutton G."/>
            <person name="Sutton G.G."/>
            <person name="Tao W."/>
            <person name="Teichmann S."/>
            <person name="Tobari Y.N."/>
            <person name="Tomimura Y."/>
            <person name="Tsolas J.M."/>
            <person name="Valente V.L."/>
            <person name="Venter E."/>
            <person name="Venter J.C."/>
            <person name="Vicario S."/>
            <person name="Vieira F.G."/>
            <person name="Vilella A.J."/>
            <person name="Villasante A."/>
            <person name="Walenz B."/>
            <person name="Wang J."/>
            <person name="Wasserman M."/>
            <person name="Watts T."/>
            <person name="Wilson D."/>
            <person name="Wilson R.K."/>
            <person name="Wing R.A."/>
            <person name="Wolfner M.F."/>
            <person name="Wong A."/>
            <person name="Wong G.K."/>
            <person name="Wu C.I."/>
            <person name="Wu G."/>
            <person name="Yamamoto D."/>
            <person name="Yang H.P."/>
            <person name="Yang S.P."/>
            <person name="Yorke J.A."/>
            <person name="Yoshida K."/>
            <person name="Zdobnov E."/>
            <person name="Zhang P."/>
            <person name="Zhang Y."/>
            <person name="Zimin A.V."/>
            <person name="Baldwin J."/>
            <person name="Abdouelleil A."/>
            <person name="Abdulkadir J."/>
            <person name="Abebe A."/>
            <person name="Abera B."/>
            <person name="Abreu J."/>
            <person name="Acer S.C."/>
            <person name="Aftuck L."/>
            <person name="Alexander A."/>
            <person name="An P."/>
            <person name="Anderson E."/>
            <person name="Anderson S."/>
            <person name="Arachi H."/>
            <person name="Azer M."/>
            <person name="Bachantsang P."/>
            <person name="Barry A."/>
            <person name="Bayul T."/>
            <person name="Berlin A."/>
            <person name="Bessette D."/>
            <person name="Bloom T."/>
            <person name="Blye J."/>
            <person name="Boguslavskiy L."/>
            <person name="Bonnet C."/>
            <person name="Boukhgalter B."/>
            <person name="Bourzgui I."/>
            <person name="Brown A."/>
            <person name="Cahill P."/>
            <person name="Channer S."/>
            <person name="Cheshatsang Y."/>
            <person name="Chuda L."/>
            <person name="Citroen M."/>
            <person name="Collymore A."/>
            <person name="Cooke P."/>
            <person name="Costello M."/>
            <person name="D'Aco K."/>
            <person name="Daza R."/>
            <person name="De Haan G."/>
            <person name="DeGray S."/>
            <person name="DeMaso C."/>
            <person name="Dhargay N."/>
            <person name="Dooley K."/>
            <person name="Dooley E."/>
            <person name="Doricent M."/>
            <person name="Dorje P."/>
            <person name="Dorjee K."/>
            <person name="Dupes A."/>
            <person name="Elong R."/>
            <person name="Falk J."/>
            <person name="Farina A."/>
            <person name="Faro S."/>
            <person name="Ferguson D."/>
            <person name="Fisher S."/>
            <person name="Foley C.D."/>
            <person name="Franke A."/>
            <person name="Friedrich D."/>
            <person name="Gadbois L."/>
            <person name="Gearin G."/>
            <person name="Gearin C.R."/>
            <person name="Giannoukos G."/>
            <person name="Goode T."/>
            <person name="Graham J."/>
            <person name="Grandbois E."/>
            <person name="Grewal S."/>
            <person name="Gyaltsen K."/>
            <person name="Hafez N."/>
            <person name="Hagos B."/>
            <person name="Hall J."/>
            <person name="Henson C."/>
            <person name="Hollinger A."/>
            <person name="Honan T."/>
            <person name="Huard M.D."/>
            <person name="Hughes L."/>
            <person name="Hurhula B."/>
            <person name="Husby M.E."/>
            <person name="Kamat A."/>
            <person name="Kanga B."/>
            <person name="Kashin S."/>
            <person name="Khazanovich D."/>
            <person name="Kisner P."/>
            <person name="Lance K."/>
            <person name="Lara M."/>
            <person name="Lee W."/>
            <person name="Lennon N."/>
            <person name="Letendre F."/>
            <person name="LeVine R."/>
            <person name="Lipovsky A."/>
            <person name="Liu X."/>
            <person name="Liu J."/>
            <person name="Liu S."/>
            <person name="Lokyitsang T."/>
            <person name="Lokyitsang Y."/>
            <person name="Lubonja R."/>
            <person name="Lui A."/>
            <person name="MacDonald P."/>
            <person name="Magnisalis V."/>
            <person name="Maru K."/>
            <person name="Matthews C."/>
            <person name="McCusker W."/>
            <person name="McDonough S."/>
            <person name="Mehta T."/>
            <person name="Meldrim J."/>
            <person name="Meneus L."/>
            <person name="Mihai O."/>
            <person name="Mihalev A."/>
            <person name="Mihova T."/>
            <person name="Mittelman R."/>
            <person name="Mlenga V."/>
            <person name="Montmayeur A."/>
            <person name="Mulrain L."/>
            <person name="Navidi A."/>
            <person name="Naylor J."/>
            <person name="Negash T."/>
            <person name="Nguyen T."/>
            <person name="Nguyen N."/>
            <person name="Nicol R."/>
            <person name="Norbu C."/>
            <person name="Norbu N."/>
            <person name="Novod N."/>
            <person name="O'Neill B."/>
            <person name="Osman S."/>
            <person name="Markiewicz E."/>
            <person name="Oyono O.L."/>
            <person name="Patti C."/>
            <person name="Phunkhang P."/>
            <person name="Pierre F."/>
            <person name="Priest M."/>
            <person name="Raghuraman S."/>
            <person name="Rege F."/>
            <person name="Reyes R."/>
            <person name="Rise C."/>
            <person name="Rogov P."/>
            <person name="Ross K."/>
            <person name="Ryan E."/>
            <person name="Settipalli S."/>
            <person name="Shea T."/>
            <person name="Sherpa N."/>
            <person name="Shi L."/>
            <person name="Shih D."/>
            <person name="Sparrow T."/>
            <person name="Spaulding J."/>
            <person name="Stalker J."/>
            <person name="Stange-Thomann N."/>
            <person name="Stavropoulos S."/>
            <person name="Stone C."/>
            <person name="Strader C."/>
            <person name="Tesfaye S."/>
            <person name="Thomson T."/>
            <person name="Thoulutsang Y."/>
            <person name="Thoulutsang D."/>
            <person name="Topham K."/>
            <person name="Topping I."/>
            <person name="Tsamla T."/>
            <person name="Vassiliev H."/>
            <person name="Vo A."/>
            <person name="Wangchuk T."/>
            <person name="Wangdi T."/>
            <person name="Weiand M."/>
            <person name="Wilkinson J."/>
            <person name="Wilson A."/>
            <person name="Yadav S."/>
            <person name="Young G."/>
            <person name="Yu Q."/>
            <person name="Zembek L."/>
            <person name="Zhong D."/>
            <person name="Zimmer A."/>
            <person name="Zwirko Z."/>
            <person name="Jaffe D.B."/>
            <person name="Alvarez P."/>
            <person name="Brockman W."/>
            <person name="Butler J."/>
            <person name="Chin C."/>
            <person name="Gnerre S."/>
            <person name="Grabherr M."/>
            <person name="Kleber M."/>
            <person name="Mauceli E."/>
            <person name="MacCallum I."/>
        </authorList>
    </citation>
    <scope>NUCLEOTIDE SEQUENCE [LARGE SCALE GENOMIC DNA]</scope>
    <source>
        <strain evidence="2">Tucson 14030-0811.24</strain>
    </source>
</reference>
<dbReference type="PANTHER" id="PTHR21580">
    <property type="entry name" value="SHIPPO-1-RELATED"/>
    <property type="match status" value="1"/>
</dbReference>
<dbReference type="InterPro" id="IPR010736">
    <property type="entry name" value="SHIPPO-rpt"/>
</dbReference>
<dbReference type="GO" id="GO:0005856">
    <property type="term" value="C:cytoskeleton"/>
    <property type="evidence" value="ECO:0007669"/>
    <property type="project" value="TreeGrafter"/>
</dbReference>
<dbReference type="OMA" id="YVNHDCT"/>
<dbReference type="PhylomeDB" id="B4NLF9"/>
<evidence type="ECO:0000313" key="1">
    <source>
        <dbReference type="EMBL" id="EDW84362.1"/>
    </source>
</evidence>
<gene>
    <name evidence="1" type="primary">Dwil\GK14097</name>
    <name evidence="1" type="ORF">Dwil_GK14097</name>
</gene>
<evidence type="ECO:0000313" key="2">
    <source>
        <dbReference type="Proteomes" id="UP000007798"/>
    </source>
</evidence>
<dbReference type="PANTHER" id="PTHR21580:SF61">
    <property type="entry name" value="AT18965P"/>
    <property type="match status" value="1"/>
</dbReference>
<dbReference type="HOGENOM" id="CLU_088282_1_0_1"/>
<dbReference type="eggNOG" id="ENOG502QRKE">
    <property type="taxonomic scope" value="Eukaryota"/>
</dbReference>
<dbReference type="KEGG" id="dwi:6650756"/>
<protein>
    <recommendedName>
        <fullName evidence="3">Tes154</fullName>
    </recommendedName>
</protein>
<keyword evidence="2" id="KW-1185">Reference proteome</keyword>
<dbReference type="EMBL" id="CH964272">
    <property type="protein sequence ID" value="EDW84362.1"/>
    <property type="molecule type" value="Genomic_DNA"/>
</dbReference>
<proteinExistence type="predicted"/>
<dbReference type="InterPro" id="IPR051291">
    <property type="entry name" value="CIMAP"/>
</dbReference>
<dbReference type="AlphaFoldDB" id="B4NLF9"/>
<name>B4NLF9_DROWI</name>
<accession>B4NLF9</accession>